<comment type="caution">
    <text evidence="1">The sequence shown here is derived from an EMBL/GenBank/DDBJ whole genome shotgun (WGS) entry which is preliminary data.</text>
</comment>
<reference evidence="2" key="1">
    <citation type="journal article" date="2019" name="Int. J. Syst. Evol. Microbiol.">
        <title>The Global Catalogue of Microorganisms (GCM) 10K type strain sequencing project: providing services to taxonomists for standard genome sequencing and annotation.</title>
        <authorList>
            <consortium name="The Broad Institute Genomics Platform"/>
            <consortium name="The Broad Institute Genome Sequencing Center for Infectious Disease"/>
            <person name="Wu L."/>
            <person name="Ma J."/>
        </authorList>
    </citation>
    <scope>NUCLEOTIDE SEQUENCE [LARGE SCALE GENOMIC DNA]</scope>
    <source>
        <strain evidence="2">NBRC 103632</strain>
    </source>
</reference>
<dbReference type="EMBL" id="JBHSFZ010000016">
    <property type="protein sequence ID" value="MFC4594435.1"/>
    <property type="molecule type" value="Genomic_DNA"/>
</dbReference>
<sequence length="61" mass="7033">MIDEKTREDLNKCLPVYSAPEDEAEHFYACPTCGQLVDMRRLGDVVYHAEEEHELLPVNDP</sequence>
<evidence type="ECO:0008006" key="3">
    <source>
        <dbReference type="Google" id="ProtNLM"/>
    </source>
</evidence>
<keyword evidence="2" id="KW-1185">Reference proteome</keyword>
<evidence type="ECO:0000313" key="2">
    <source>
        <dbReference type="Proteomes" id="UP001595957"/>
    </source>
</evidence>
<dbReference type="RefSeq" id="WP_380804170.1">
    <property type="nucleotide sequence ID" value="NZ_JBHSFZ010000016.1"/>
</dbReference>
<protein>
    <recommendedName>
        <fullName evidence="3">C2H2-type domain-containing protein</fullName>
    </recommendedName>
</protein>
<organism evidence="1 2">
    <name type="scientific">Sphingobium tyrosinilyticum</name>
    <dbReference type="NCBI Taxonomy" id="2715436"/>
    <lineage>
        <taxon>Bacteria</taxon>
        <taxon>Pseudomonadati</taxon>
        <taxon>Pseudomonadota</taxon>
        <taxon>Alphaproteobacteria</taxon>
        <taxon>Sphingomonadales</taxon>
        <taxon>Sphingomonadaceae</taxon>
        <taxon>Sphingobium</taxon>
    </lineage>
</organism>
<dbReference type="Proteomes" id="UP001595957">
    <property type="component" value="Unassembled WGS sequence"/>
</dbReference>
<proteinExistence type="predicted"/>
<gene>
    <name evidence="1" type="ORF">ACFO3E_09550</name>
</gene>
<evidence type="ECO:0000313" key="1">
    <source>
        <dbReference type="EMBL" id="MFC4594435.1"/>
    </source>
</evidence>
<name>A0ABV9EXY2_9SPHN</name>
<accession>A0ABV9EXY2</accession>